<feature type="compositionally biased region" description="Basic and acidic residues" evidence="1">
    <location>
        <begin position="52"/>
        <end position="68"/>
    </location>
</feature>
<evidence type="ECO:0000313" key="2">
    <source>
        <dbReference type="EMBL" id="MFC5367354.1"/>
    </source>
</evidence>
<evidence type="ECO:0000256" key="1">
    <source>
        <dbReference type="SAM" id="MobiDB-lite"/>
    </source>
</evidence>
<feature type="region of interest" description="Disordered" evidence="1">
    <location>
        <begin position="1"/>
        <end position="74"/>
    </location>
</feature>
<reference evidence="2 3" key="1">
    <citation type="journal article" date="2019" name="Int. J. Syst. Evol. Microbiol.">
        <title>The Global Catalogue of Microorganisms (GCM) 10K type strain sequencing project: providing services to taxonomists for standard genome sequencing and annotation.</title>
        <authorList>
            <consortium name="The Broad Institute Genomics Platform"/>
            <consortium name="The Broad Institute Genome Sequencing Center for Infectious Disease"/>
            <person name="Wu L."/>
            <person name="Ma J."/>
        </authorList>
    </citation>
    <scope>NUCLEOTIDE SEQUENCE [LARGE SCALE GENOMIC DNA]</scope>
    <source>
        <strain evidence="2 3">CGMCC 1.12237</strain>
    </source>
</reference>
<gene>
    <name evidence="2" type="ORF">ACFPJ5_10425</name>
</gene>
<accession>A0ABD5RBF6</accession>
<organism evidence="2 3">
    <name type="scientific">Salinirubrum litoreum</name>
    <dbReference type="NCBI Taxonomy" id="1126234"/>
    <lineage>
        <taxon>Archaea</taxon>
        <taxon>Methanobacteriati</taxon>
        <taxon>Methanobacteriota</taxon>
        <taxon>Stenosarchaea group</taxon>
        <taxon>Halobacteria</taxon>
        <taxon>Halobacteriales</taxon>
        <taxon>Haloferacaceae</taxon>
        <taxon>Salinirubrum</taxon>
    </lineage>
</organism>
<sequence length="224" mass="24979">MTSHGRFPPESRTDSDLTTSRTHAGATPDQPAGARTPPEGPATPGRRGGATPRRDPADRGHVPPRDPDLYATTNHFRERLRQPGRYVSLPTVRETITEGQLRWNTTDGWRFALVREGVRFVVVVGDETTSPVVVTGWTEVADWTDATESERWPRADVEAIQLRTDLSDNRDRQIPALIRPREVPRPVTVGDHRVTSEAGAGFVECVDCECRFRSKASLCSRQCR</sequence>
<dbReference type="EMBL" id="JBHSKX010000002">
    <property type="protein sequence ID" value="MFC5367354.1"/>
    <property type="molecule type" value="Genomic_DNA"/>
</dbReference>
<dbReference type="RefSeq" id="WP_227229614.1">
    <property type="nucleotide sequence ID" value="NZ_JAJCVJ010000002.1"/>
</dbReference>
<feature type="compositionally biased region" description="Low complexity" evidence="1">
    <location>
        <begin position="31"/>
        <end position="51"/>
    </location>
</feature>
<proteinExistence type="predicted"/>
<evidence type="ECO:0000313" key="3">
    <source>
        <dbReference type="Proteomes" id="UP001596201"/>
    </source>
</evidence>
<name>A0ABD5RBF6_9EURY</name>
<comment type="caution">
    <text evidence="2">The sequence shown here is derived from an EMBL/GenBank/DDBJ whole genome shotgun (WGS) entry which is preliminary data.</text>
</comment>
<protein>
    <submittedName>
        <fullName evidence="2">Uncharacterized protein</fullName>
    </submittedName>
</protein>
<keyword evidence="3" id="KW-1185">Reference proteome</keyword>
<dbReference type="Proteomes" id="UP001596201">
    <property type="component" value="Unassembled WGS sequence"/>
</dbReference>
<dbReference type="AlphaFoldDB" id="A0ABD5RBF6"/>